<dbReference type="Gene3D" id="3.30.565.10">
    <property type="entry name" value="Histidine kinase-like ATPase, C-terminal domain"/>
    <property type="match status" value="1"/>
</dbReference>
<keyword evidence="10" id="KW-0067">ATP-binding</keyword>
<dbReference type="FunFam" id="1.10.287.130:FF:000001">
    <property type="entry name" value="Two-component sensor histidine kinase"/>
    <property type="match status" value="1"/>
</dbReference>
<feature type="transmembrane region" description="Helical" evidence="14">
    <location>
        <begin position="155"/>
        <end position="175"/>
    </location>
</feature>
<dbReference type="InterPro" id="IPR004358">
    <property type="entry name" value="Sig_transdc_His_kin-like_C"/>
</dbReference>
<comment type="subcellular location">
    <subcellularLocation>
        <location evidence="2">Cell membrane</location>
        <topology evidence="2">Multi-pass membrane protein</topology>
    </subcellularLocation>
</comment>
<dbReference type="Gene3D" id="6.10.340.10">
    <property type="match status" value="1"/>
</dbReference>
<protein>
    <recommendedName>
        <fullName evidence="3">histidine kinase</fullName>
        <ecNumber evidence="3">2.7.13.3</ecNumber>
    </recommendedName>
</protein>
<dbReference type="eggNOG" id="COG2205">
    <property type="taxonomic scope" value="Bacteria"/>
</dbReference>
<dbReference type="GO" id="GO:0000155">
    <property type="term" value="F:phosphorelay sensor kinase activity"/>
    <property type="evidence" value="ECO:0007669"/>
    <property type="project" value="InterPro"/>
</dbReference>
<name>A0A0L6JR30_9FIRM</name>
<dbReference type="STRING" id="398512.Bccel_3570"/>
<keyword evidence="11 14" id="KW-1133">Transmembrane helix</keyword>
<dbReference type="InterPro" id="IPR003661">
    <property type="entry name" value="HisK_dim/P_dom"/>
</dbReference>
<dbReference type="Proteomes" id="UP000036923">
    <property type="component" value="Unassembled WGS sequence"/>
</dbReference>
<dbReference type="FunFam" id="3.30.565.10:FF:000006">
    <property type="entry name" value="Sensor histidine kinase WalK"/>
    <property type="match status" value="1"/>
</dbReference>
<evidence type="ECO:0000256" key="1">
    <source>
        <dbReference type="ARBA" id="ARBA00000085"/>
    </source>
</evidence>
<dbReference type="InterPro" id="IPR005467">
    <property type="entry name" value="His_kinase_dom"/>
</dbReference>
<dbReference type="InterPro" id="IPR036890">
    <property type="entry name" value="HATPase_C_sf"/>
</dbReference>
<evidence type="ECO:0000313" key="18">
    <source>
        <dbReference type="Proteomes" id="UP000036923"/>
    </source>
</evidence>
<dbReference type="InterPro" id="IPR036097">
    <property type="entry name" value="HisK_dim/P_sf"/>
</dbReference>
<dbReference type="SUPFAM" id="SSF47384">
    <property type="entry name" value="Homodimeric domain of signal transducing histidine kinase"/>
    <property type="match status" value="1"/>
</dbReference>
<dbReference type="RefSeq" id="WP_036938460.1">
    <property type="nucleotide sequence ID" value="NZ_JQKC01000007.1"/>
</dbReference>
<feature type="domain" description="Histidine kinase" evidence="15">
    <location>
        <begin position="244"/>
        <end position="454"/>
    </location>
</feature>
<dbReference type="PANTHER" id="PTHR45528:SF1">
    <property type="entry name" value="SENSOR HISTIDINE KINASE CPXA"/>
    <property type="match status" value="1"/>
</dbReference>
<evidence type="ECO:0000256" key="9">
    <source>
        <dbReference type="ARBA" id="ARBA00022777"/>
    </source>
</evidence>
<evidence type="ECO:0000259" key="16">
    <source>
        <dbReference type="PROSITE" id="PS50885"/>
    </source>
</evidence>
<keyword evidence="18" id="KW-1185">Reference proteome</keyword>
<keyword evidence="8" id="KW-0547">Nucleotide-binding</keyword>
<feature type="transmembrane region" description="Helical" evidence="14">
    <location>
        <begin position="121"/>
        <end position="143"/>
    </location>
</feature>
<keyword evidence="13 14" id="KW-0472">Membrane</keyword>
<dbReference type="InterPro" id="IPR003594">
    <property type="entry name" value="HATPase_dom"/>
</dbReference>
<comment type="catalytic activity">
    <reaction evidence="1">
        <text>ATP + protein L-histidine = ADP + protein N-phospho-L-histidine.</text>
        <dbReference type="EC" id="2.7.13.3"/>
    </reaction>
</comment>
<evidence type="ECO:0000256" key="5">
    <source>
        <dbReference type="ARBA" id="ARBA00022553"/>
    </source>
</evidence>
<dbReference type="SUPFAM" id="SSF55874">
    <property type="entry name" value="ATPase domain of HSP90 chaperone/DNA topoisomerase II/histidine kinase"/>
    <property type="match status" value="1"/>
</dbReference>
<evidence type="ECO:0000259" key="15">
    <source>
        <dbReference type="PROSITE" id="PS50109"/>
    </source>
</evidence>
<dbReference type="Pfam" id="PF00512">
    <property type="entry name" value="HisKA"/>
    <property type="match status" value="1"/>
</dbReference>
<sequence length="454" mass="51649">MKLRLKVISMNMFIIVAILLISGIIIIRTIDNFNLYTSYQYVLSQSNFTEQYLSEYLKISEKPEVSLELNVNSLEEKLKLQSGCDVEISDNKKASVNEMEKSALSGKKVYFINTEGPNRKLLMAFPIIVRGSVIGTVSLEYSLYQADNMKRNLQITLVILLVFALFVSLLLSYLFSYRMIKPLEKLTFTTKEYSKGNFNEISGVSTGDEIEKLAHSFNDMGKNIKVMIDKLTDEQQKQKKFIDSVTHEIRTPLTNIIGYADLSGRINQEDQRKKYYTYIVDESKRLLNMVNNLLELSQLNQYEFSISKKETDIKNIIIKAVDLMKDRAGKFGMTISCQLEDVKASVDEEKIKQVVMNIIDNAIKYSEGSLIEIKLWKEQDIYIKIMDDGIGIPKADIKSITEPFYRVDKSRSRKLGGNGLGLSICMEIIEAHDGKLDIDSAEGEGTIVTISLQP</sequence>
<dbReference type="PROSITE" id="PS50885">
    <property type="entry name" value="HAMP"/>
    <property type="match status" value="1"/>
</dbReference>
<dbReference type="CDD" id="cd00075">
    <property type="entry name" value="HATPase"/>
    <property type="match status" value="1"/>
</dbReference>
<feature type="transmembrane region" description="Helical" evidence="14">
    <location>
        <begin position="12"/>
        <end position="30"/>
    </location>
</feature>
<dbReference type="CDD" id="cd00082">
    <property type="entry name" value="HisKA"/>
    <property type="match status" value="1"/>
</dbReference>
<comment type="caution">
    <text evidence="17">The sequence shown here is derived from an EMBL/GenBank/DDBJ whole genome shotgun (WGS) entry which is preliminary data.</text>
</comment>
<dbReference type="SMART" id="SM00388">
    <property type="entry name" value="HisKA"/>
    <property type="match status" value="1"/>
</dbReference>
<dbReference type="SUPFAM" id="SSF158472">
    <property type="entry name" value="HAMP domain-like"/>
    <property type="match status" value="1"/>
</dbReference>
<organism evidence="17 18">
    <name type="scientific">Pseudobacteroides cellulosolvens ATCC 35603 = DSM 2933</name>
    <dbReference type="NCBI Taxonomy" id="398512"/>
    <lineage>
        <taxon>Bacteria</taxon>
        <taxon>Bacillati</taxon>
        <taxon>Bacillota</taxon>
        <taxon>Clostridia</taxon>
        <taxon>Eubacteriales</taxon>
        <taxon>Oscillospiraceae</taxon>
        <taxon>Pseudobacteroides</taxon>
    </lineage>
</organism>
<gene>
    <name evidence="17" type="ORF">Bccel_3570</name>
</gene>
<proteinExistence type="predicted"/>
<dbReference type="Pfam" id="PF00672">
    <property type="entry name" value="HAMP"/>
    <property type="match status" value="1"/>
</dbReference>
<evidence type="ECO:0000256" key="10">
    <source>
        <dbReference type="ARBA" id="ARBA00022840"/>
    </source>
</evidence>
<evidence type="ECO:0000256" key="4">
    <source>
        <dbReference type="ARBA" id="ARBA00022475"/>
    </source>
</evidence>
<dbReference type="GO" id="GO:0005886">
    <property type="term" value="C:plasma membrane"/>
    <property type="evidence" value="ECO:0007669"/>
    <property type="project" value="UniProtKB-SubCell"/>
</dbReference>
<keyword evidence="9 17" id="KW-0418">Kinase</keyword>
<evidence type="ECO:0000256" key="8">
    <source>
        <dbReference type="ARBA" id="ARBA00022741"/>
    </source>
</evidence>
<dbReference type="SMART" id="SM00304">
    <property type="entry name" value="HAMP"/>
    <property type="match status" value="1"/>
</dbReference>
<evidence type="ECO:0000256" key="14">
    <source>
        <dbReference type="SAM" id="Phobius"/>
    </source>
</evidence>
<keyword evidence="4" id="KW-1003">Cell membrane</keyword>
<dbReference type="AlphaFoldDB" id="A0A0L6JR30"/>
<dbReference type="EC" id="2.7.13.3" evidence="3"/>
<dbReference type="Gene3D" id="1.10.287.130">
    <property type="match status" value="1"/>
</dbReference>
<evidence type="ECO:0000313" key="17">
    <source>
        <dbReference type="EMBL" id="KNY28296.1"/>
    </source>
</evidence>
<evidence type="ECO:0000256" key="2">
    <source>
        <dbReference type="ARBA" id="ARBA00004651"/>
    </source>
</evidence>
<dbReference type="PRINTS" id="PR00344">
    <property type="entry name" value="BCTRLSENSOR"/>
</dbReference>
<evidence type="ECO:0000256" key="3">
    <source>
        <dbReference type="ARBA" id="ARBA00012438"/>
    </source>
</evidence>
<dbReference type="Pfam" id="PF02518">
    <property type="entry name" value="HATPase_c"/>
    <property type="match status" value="1"/>
</dbReference>
<evidence type="ECO:0000256" key="13">
    <source>
        <dbReference type="ARBA" id="ARBA00023136"/>
    </source>
</evidence>
<reference evidence="18" key="1">
    <citation type="submission" date="2015-07" db="EMBL/GenBank/DDBJ databases">
        <title>Near-Complete Genome Sequence of the Cellulolytic Bacterium Bacteroides (Pseudobacteroides) cellulosolvens ATCC 35603.</title>
        <authorList>
            <person name="Dassa B."/>
            <person name="Utturkar S.M."/>
            <person name="Klingeman D.M."/>
            <person name="Hurt R.A."/>
            <person name="Keller M."/>
            <person name="Xu J."/>
            <person name="Reddy Y.H.K."/>
            <person name="Borovok I."/>
            <person name="Grinberg I.R."/>
            <person name="Lamed R."/>
            <person name="Zhivin O."/>
            <person name="Bayer E.A."/>
            <person name="Brown S.D."/>
        </authorList>
    </citation>
    <scope>NUCLEOTIDE SEQUENCE [LARGE SCALE GENOMIC DNA]</scope>
    <source>
        <strain evidence="18">DSM 2933</strain>
    </source>
</reference>
<evidence type="ECO:0000256" key="11">
    <source>
        <dbReference type="ARBA" id="ARBA00022989"/>
    </source>
</evidence>
<keyword evidence="6" id="KW-0808">Transferase</keyword>
<dbReference type="InterPro" id="IPR003660">
    <property type="entry name" value="HAMP_dom"/>
</dbReference>
<evidence type="ECO:0000256" key="6">
    <source>
        <dbReference type="ARBA" id="ARBA00022679"/>
    </source>
</evidence>
<dbReference type="OrthoDB" id="9786919at2"/>
<dbReference type="SMART" id="SM00387">
    <property type="entry name" value="HATPase_c"/>
    <property type="match status" value="1"/>
</dbReference>
<evidence type="ECO:0000256" key="7">
    <source>
        <dbReference type="ARBA" id="ARBA00022692"/>
    </source>
</evidence>
<evidence type="ECO:0000256" key="12">
    <source>
        <dbReference type="ARBA" id="ARBA00023012"/>
    </source>
</evidence>
<accession>A0A0L6JR30</accession>
<dbReference type="GO" id="GO:0005524">
    <property type="term" value="F:ATP binding"/>
    <property type="evidence" value="ECO:0007669"/>
    <property type="project" value="UniProtKB-KW"/>
</dbReference>
<dbReference type="PANTHER" id="PTHR45528">
    <property type="entry name" value="SENSOR HISTIDINE KINASE CPXA"/>
    <property type="match status" value="1"/>
</dbReference>
<keyword evidence="7 14" id="KW-0812">Transmembrane</keyword>
<dbReference type="InterPro" id="IPR050398">
    <property type="entry name" value="HssS/ArlS-like"/>
</dbReference>
<dbReference type="EMBL" id="LGTC01000001">
    <property type="protein sequence ID" value="KNY28296.1"/>
    <property type="molecule type" value="Genomic_DNA"/>
</dbReference>
<keyword evidence="5" id="KW-0597">Phosphoprotein</keyword>
<keyword evidence="12" id="KW-0902">Two-component regulatory system</keyword>
<feature type="domain" description="HAMP" evidence="16">
    <location>
        <begin position="177"/>
        <end position="229"/>
    </location>
</feature>
<dbReference type="CDD" id="cd06225">
    <property type="entry name" value="HAMP"/>
    <property type="match status" value="1"/>
</dbReference>
<dbReference type="PROSITE" id="PS50109">
    <property type="entry name" value="HIS_KIN"/>
    <property type="match status" value="1"/>
</dbReference>